<dbReference type="InterPro" id="IPR013783">
    <property type="entry name" value="Ig-like_fold"/>
</dbReference>
<dbReference type="GO" id="GO:0005886">
    <property type="term" value="C:plasma membrane"/>
    <property type="evidence" value="ECO:0007669"/>
    <property type="project" value="TreeGrafter"/>
</dbReference>
<dbReference type="GO" id="GO:0043235">
    <property type="term" value="C:receptor complex"/>
    <property type="evidence" value="ECO:0007669"/>
    <property type="project" value="TreeGrafter"/>
</dbReference>
<evidence type="ECO:0000256" key="8">
    <source>
        <dbReference type="ARBA" id="ARBA00022840"/>
    </source>
</evidence>
<dbReference type="PROSITE" id="PS00107">
    <property type="entry name" value="PROTEIN_KINASE_ATP"/>
    <property type="match status" value="1"/>
</dbReference>
<dbReference type="Gene3D" id="1.10.510.10">
    <property type="entry name" value="Transferase(Phosphotransferase) domain 1"/>
    <property type="match status" value="1"/>
</dbReference>
<dbReference type="AlphaFoldDB" id="A0A6J8A100"/>
<dbReference type="GO" id="GO:0007169">
    <property type="term" value="P:cell surface receptor protein tyrosine kinase signaling pathway"/>
    <property type="evidence" value="ECO:0007669"/>
    <property type="project" value="TreeGrafter"/>
</dbReference>
<dbReference type="InterPro" id="IPR000719">
    <property type="entry name" value="Prot_kinase_dom"/>
</dbReference>
<evidence type="ECO:0000256" key="21">
    <source>
        <dbReference type="PROSITE-ProRule" id="PRU10141"/>
    </source>
</evidence>
<dbReference type="PANTHER" id="PTHR24416">
    <property type="entry name" value="TYROSINE-PROTEIN KINASE RECEPTOR"/>
    <property type="match status" value="1"/>
</dbReference>
<feature type="binding site" evidence="18">
    <location>
        <position position="944"/>
    </location>
    <ligand>
        <name>ATP</name>
        <dbReference type="ChEBI" id="CHEBI:30616"/>
    </ligand>
</feature>
<feature type="domain" description="Protein kinase" evidence="24">
    <location>
        <begin position="714"/>
        <end position="1085"/>
    </location>
</feature>
<feature type="domain" description="Ig-like" evidence="25">
    <location>
        <begin position="256"/>
        <end position="345"/>
    </location>
</feature>
<reference evidence="26 27" key="1">
    <citation type="submission" date="2020-06" db="EMBL/GenBank/DDBJ databases">
        <authorList>
            <person name="Li R."/>
            <person name="Bekaert M."/>
        </authorList>
    </citation>
    <scope>NUCLEOTIDE SEQUENCE [LARGE SCALE GENOMIC DNA]</scope>
    <source>
        <strain evidence="27">wild</strain>
    </source>
</reference>
<evidence type="ECO:0000256" key="20">
    <source>
        <dbReference type="PIRSR" id="PIRSR000615-4"/>
    </source>
</evidence>
<evidence type="ECO:0000256" key="3">
    <source>
        <dbReference type="ARBA" id="ARBA00022553"/>
    </source>
</evidence>
<evidence type="ECO:0000313" key="27">
    <source>
        <dbReference type="Proteomes" id="UP000507470"/>
    </source>
</evidence>
<dbReference type="CDD" id="cd00096">
    <property type="entry name" value="Ig"/>
    <property type="match status" value="1"/>
</dbReference>
<dbReference type="SMART" id="SM00219">
    <property type="entry name" value="TyrKc"/>
    <property type="match status" value="1"/>
</dbReference>
<dbReference type="OrthoDB" id="6077854at2759"/>
<evidence type="ECO:0000256" key="14">
    <source>
        <dbReference type="ARBA" id="ARBA00023180"/>
    </source>
</evidence>
<dbReference type="PROSITE" id="PS50011">
    <property type="entry name" value="PROTEIN_KINASE_DOM"/>
    <property type="match status" value="1"/>
</dbReference>
<feature type="region of interest" description="Disordered" evidence="22">
    <location>
        <begin position="1127"/>
        <end position="1146"/>
    </location>
</feature>
<keyword evidence="14" id="KW-0325">Glycoprotein</keyword>
<evidence type="ECO:0000256" key="10">
    <source>
        <dbReference type="ARBA" id="ARBA00023136"/>
    </source>
</evidence>
<evidence type="ECO:0000256" key="22">
    <source>
        <dbReference type="SAM" id="MobiDB-lite"/>
    </source>
</evidence>
<keyword evidence="3" id="KW-0597">Phosphoprotein</keyword>
<dbReference type="PIRSF" id="PIRSF000615">
    <property type="entry name" value="TyrPK_CSF1-R"/>
    <property type="match status" value="1"/>
</dbReference>
<dbReference type="SMART" id="SM00409">
    <property type="entry name" value="IG"/>
    <property type="match status" value="4"/>
</dbReference>
<keyword evidence="6 18" id="KW-0547">Nucleotide-binding</keyword>
<dbReference type="InterPro" id="IPR013098">
    <property type="entry name" value="Ig_I-set"/>
</dbReference>
<comment type="catalytic activity">
    <reaction evidence="16">
        <text>L-tyrosyl-[protein] + ATP = O-phospho-L-tyrosyl-[protein] + ADP + H(+)</text>
        <dbReference type="Rhea" id="RHEA:10596"/>
        <dbReference type="Rhea" id="RHEA-COMP:10136"/>
        <dbReference type="Rhea" id="RHEA-COMP:20101"/>
        <dbReference type="ChEBI" id="CHEBI:15378"/>
        <dbReference type="ChEBI" id="CHEBI:30616"/>
        <dbReference type="ChEBI" id="CHEBI:46858"/>
        <dbReference type="ChEBI" id="CHEBI:61978"/>
        <dbReference type="ChEBI" id="CHEBI:456216"/>
        <dbReference type="EC" id="2.7.10.1"/>
    </reaction>
</comment>
<evidence type="ECO:0000256" key="13">
    <source>
        <dbReference type="ARBA" id="ARBA00023170"/>
    </source>
</evidence>
<organism evidence="26 27">
    <name type="scientific">Mytilus coruscus</name>
    <name type="common">Sea mussel</name>
    <dbReference type="NCBI Taxonomy" id="42192"/>
    <lineage>
        <taxon>Eukaryota</taxon>
        <taxon>Metazoa</taxon>
        <taxon>Spiralia</taxon>
        <taxon>Lophotrochozoa</taxon>
        <taxon>Mollusca</taxon>
        <taxon>Bivalvia</taxon>
        <taxon>Autobranchia</taxon>
        <taxon>Pteriomorphia</taxon>
        <taxon>Mytilida</taxon>
        <taxon>Mytiloidea</taxon>
        <taxon>Mytilidae</taxon>
        <taxon>Mytilinae</taxon>
        <taxon>Mytilus</taxon>
    </lineage>
</organism>
<keyword evidence="8 18" id="KW-0067">ATP-binding</keyword>
<dbReference type="SUPFAM" id="SSF56112">
    <property type="entry name" value="Protein kinase-like (PK-like)"/>
    <property type="match status" value="1"/>
</dbReference>
<keyword evidence="5 23" id="KW-0812">Transmembrane</keyword>
<evidence type="ECO:0000256" key="11">
    <source>
        <dbReference type="ARBA" id="ARBA00023137"/>
    </source>
</evidence>
<dbReference type="Pfam" id="PF07679">
    <property type="entry name" value="I-set"/>
    <property type="match status" value="1"/>
</dbReference>
<evidence type="ECO:0000256" key="15">
    <source>
        <dbReference type="ARBA" id="ARBA00023319"/>
    </source>
</evidence>
<feature type="active site" description="Proton acceptor" evidence="17">
    <location>
        <position position="940"/>
    </location>
</feature>
<feature type="domain" description="Ig-like" evidence="25">
    <location>
        <begin position="423"/>
        <end position="517"/>
    </location>
</feature>
<dbReference type="FunFam" id="1.10.510.10:FF:000554">
    <property type="entry name" value="Predicted protein"/>
    <property type="match status" value="1"/>
</dbReference>
<keyword evidence="9 23" id="KW-1133">Transmembrane helix</keyword>
<keyword evidence="19" id="KW-0479">Metal-binding</keyword>
<dbReference type="GO" id="GO:0004714">
    <property type="term" value="F:transmembrane receptor protein tyrosine kinase activity"/>
    <property type="evidence" value="ECO:0007669"/>
    <property type="project" value="UniProtKB-EC"/>
</dbReference>
<evidence type="ECO:0000256" key="2">
    <source>
        <dbReference type="ARBA" id="ARBA00011902"/>
    </source>
</evidence>
<sequence>MLDCAAGRFGNNCEYECHCEDQSEACESIIGKCSSGCSQGWDGFNCQKHPNNLFAPKWTEFLNLTIYHYRKAYLPCRVTDPSTKVKLLYTDENKEVEVGDSTAVSYDPRLGFILLYPNQFFDGQFECKATSKDGKEDSLIMVLRYLRSTSVPQPALIISKTTVMIGEEFEIQCMVYIDRGAKFFMNWSYPSNERSDRVHYTDPITEVKSETVDFDVLYSNMVVTNAKKSDEGEYTCKVQTHDGKQNNVSTVINVVDFVSLVIAWSIVYAEEGKRVTLRADVNGNPFLPTITWWRGNNQLHNVDGNETITTTTNTTAYSIRSVEKHMTGTYTVKAESTILVTKDIKLVVKCKPVVEIKSDKAGDYYQYSNLYTLTCNVPCVDSGDVHVWMEFLPCDINMCNNQTRQQWKNKSHVESLKGSEKKESLSLNISYAKPIEEDNITIICYATLWEYNTVDIWYREDESETLQPIENMNRRKITRGRSSFSLTVKLVIHLIQLSDTGSYVCLGTKPDSSSHIETDRTERQIQVRGLVKPHLVEGQHDQDTRINIKEGISYKVADCEMVGTPEPSFRWFKDNKLIEYINTFGIYFTDDHRSLRINKTSKIHQGVYKCEATNSRGVACMKWTLFVGEEHTIPLKTHDIKIIVSVVVAAAVAVIILVVLVMCALFKRKAVVLHKELERTLMHPSGDYIPDIPIDEQTSCLPYDAKWEFPKKRLRQGMVLGQGNFGRVIKAEAIGILENEIGSTVAVKTAKDEATCADSSADDTLWDEVTFADSWVGDTLWDEATCAESWAGDTVSDEATCADSWSGDILWNEATCADSWADCTDKEQMMALMSELKIMIHLGQHLNIVNLLGAVTKEIKYGELMVIIEYCHFGNLRNYLIKKKETFKDPKDDKIMDNLNKGPLDDTNGPLLTTNNLMCWAFQVARGMEYLAFKKYIHRDLAARNILLAHDNVVKICDFGLAKDCYKNPEYHKKGDGPVPVKWMAIESLTHQIYTTKSDVWSYGVFLWEIFSFGGTPYPGIEINEKFINLLKDGYVMENPEYSSDELYKVMKATWRTEPDERPTFTQLACQMGDLLEADVKQYYLNLYTSNYLKMVDSDMTEDELSKGACGYNGYLKMNGEPSHYTKMEQASPHPTDQNKFNEDIDGNKSRYINKEQWCKEKSCHIELQPLRVKEDCDNVISRQTNKPQQPQQYINTSTDSQRNDDTVTEDSKKRVPVSTPMIKERIDI</sequence>
<dbReference type="PANTHER" id="PTHR24416:SF600">
    <property type="entry name" value="PDGF- AND VEGF-RECEPTOR RELATED, ISOFORM J"/>
    <property type="match status" value="1"/>
</dbReference>
<keyword evidence="15" id="KW-0393">Immunoglobulin domain</keyword>
<evidence type="ECO:0000256" key="16">
    <source>
        <dbReference type="ARBA" id="ARBA00051243"/>
    </source>
</evidence>
<feature type="domain" description="Ig-like" evidence="25">
    <location>
        <begin position="533"/>
        <end position="615"/>
    </location>
</feature>
<evidence type="ECO:0000256" key="4">
    <source>
        <dbReference type="ARBA" id="ARBA00022679"/>
    </source>
</evidence>
<dbReference type="InterPro" id="IPR007110">
    <property type="entry name" value="Ig-like_dom"/>
</dbReference>
<keyword evidence="19" id="KW-0460">Magnesium</keyword>
<keyword evidence="4 26" id="KW-0808">Transferase</keyword>
<keyword evidence="11" id="KW-0829">Tyrosine-protein kinase</keyword>
<name>A0A6J8A100_MYTCO</name>
<dbReference type="InterPro" id="IPR008266">
    <property type="entry name" value="Tyr_kinase_AS"/>
</dbReference>
<dbReference type="InterPro" id="IPR003599">
    <property type="entry name" value="Ig_sub"/>
</dbReference>
<evidence type="ECO:0000256" key="1">
    <source>
        <dbReference type="ARBA" id="ARBA00004167"/>
    </source>
</evidence>
<dbReference type="PRINTS" id="PR00109">
    <property type="entry name" value="TYRKINASE"/>
</dbReference>
<evidence type="ECO:0000256" key="12">
    <source>
        <dbReference type="ARBA" id="ARBA00023157"/>
    </source>
</evidence>
<feature type="transmembrane region" description="Helical" evidence="23">
    <location>
        <begin position="642"/>
        <end position="666"/>
    </location>
</feature>
<keyword evidence="7" id="KW-0418">Kinase</keyword>
<dbReference type="InterPro" id="IPR011009">
    <property type="entry name" value="Kinase-like_dom_sf"/>
</dbReference>
<feature type="site" description="Important for interaction with phosphotyrosine-binding proteins" evidence="20">
    <location>
        <position position="1084"/>
    </location>
</feature>
<feature type="region of interest" description="Disordered" evidence="22">
    <location>
        <begin position="1184"/>
        <end position="1217"/>
    </location>
</feature>
<feature type="binding site" evidence="19">
    <location>
        <position position="945"/>
    </location>
    <ligand>
        <name>Mg(2+)</name>
        <dbReference type="ChEBI" id="CHEBI:18420"/>
    </ligand>
</feature>
<dbReference type="Pfam" id="PF07714">
    <property type="entry name" value="PK_Tyr_Ser-Thr"/>
    <property type="match status" value="1"/>
</dbReference>
<dbReference type="PROSITE" id="PS50835">
    <property type="entry name" value="IG_LIKE"/>
    <property type="match status" value="4"/>
</dbReference>
<feature type="binding site" evidence="18">
    <location>
        <begin position="721"/>
        <end position="728"/>
    </location>
    <ligand>
        <name>ATP</name>
        <dbReference type="ChEBI" id="CHEBI:30616"/>
    </ligand>
</feature>
<feature type="compositionally biased region" description="Basic and acidic residues" evidence="22">
    <location>
        <begin position="1202"/>
        <end position="1214"/>
    </location>
</feature>
<feature type="domain" description="Ig-like" evidence="25">
    <location>
        <begin position="152"/>
        <end position="249"/>
    </location>
</feature>
<protein>
    <recommendedName>
        <fullName evidence="2">receptor protein-tyrosine kinase</fullName>
        <ecNumber evidence="2">2.7.10.1</ecNumber>
    </recommendedName>
</protein>
<dbReference type="PROSITE" id="PS00109">
    <property type="entry name" value="PROTEIN_KINASE_TYR"/>
    <property type="match status" value="1"/>
</dbReference>
<feature type="binding site" evidence="18 21">
    <location>
        <position position="748"/>
    </location>
    <ligand>
        <name>ATP</name>
        <dbReference type="ChEBI" id="CHEBI:30616"/>
    </ligand>
</feature>
<feature type="binding site" evidence="19">
    <location>
        <position position="688"/>
    </location>
    <ligand>
        <name>Mg(2+)</name>
        <dbReference type="ChEBI" id="CHEBI:18420"/>
    </ligand>
</feature>
<feature type="compositionally biased region" description="Polar residues" evidence="22">
    <location>
        <begin position="1184"/>
        <end position="1201"/>
    </location>
</feature>
<dbReference type="GO" id="GO:0005524">
    <property type="term" value="F:ATP binding"/>
    <property type="evidence" value="ECO:0007669"/>
    <property type="project" value="UniProtKB-UniRule"/>
</dbReference>
<dbReference type="Gene3D" id="2.170.300.10">
    <property type="entry name" value="Tie2 ligand-binding domain superfamily"/>
    <property type="match status" value="1"/>
</dbReference>
<dbReference type="Proteomes" id="UP000507470">
    <property type="component" value="Unassembled WGS sequence"/>
</dbReference>
<evidence type="ECO:0000259" key="25">
    <source>
        <dbReference type="PROSITE" id="PS50835"/>
    </source>
</evidence>
<dbReference type="InterPro" id="IPR001245">
    <property type="entry name" value="Ser-Thr/Tyr_kinase_cat_dom"/>
</dbReference>
<evidence type="ECO:0000256" key="18">
    <source>
        <dbReference type="PIRSR" id="PIRSR000615-2"/>
    </source>
</evidence>
<dbReference type="Pfam" id="PF13927">
    <property type="entry name" value="Ig_3"/>
    <property type="match status" value="1"/>
</dbReference>
<dbReference type="EC" id="2.7.10.1" evidence="2"/>
<dbReference type="InterPro" id="IPR017441">
    <property type="entry name" value="Protein_kinase_ATP_BS"/>
</dbReference>
<dbReference type="InterPro" id="IPR020635">
    <property type="entry name" value="Tyr_kinase_cat_dom"/>
</dbReference>
<evidence type="ECO:0000256" key="5">
    <source>
        <dbReference type="ARBA" id="ARBA00022692"/>
    </source>
</evidence>
<evidence type="ECO:0000256" key="6">
    <source>
        <dbReference type="ARBA" id="ARBA00022741"/>
    </source>
</evidence>
<keyword evidence="10 23" id="KW-0472">Membrane</keyword>
<keyword evidence="12" id="KW-1015">Disulfide bond</keyword>
<evidence type="ECO:0000256" key="7">
    <source>
        <dbReference type="ARBA" id="ARBA00022777"/>
    </source>
</evidence>
<gene>
    <name evidence="26" type="ORF">MCOR_2488</name>
</gene>
<feature type="binding site" evidence="19">
    <location>
        <position position="958"/>
    </location>
    <ligand>
        <name>Mg(2+)</name>
        <dbReference type="ChEBI" id="CHEBI:18420"/>
    </ligand>
</feature>
<dbReference type="EMBL" id="CACVKT020000520">
    <property type="protein sequence ID" value="CAC5359745.1"/>
    <property type="molecule type" value="Genomic_DNA"/>
</dbReference>
<dbReference type="InterPro" id="IPR036179">
    <property type="entry name" value="Ig-like_dom_sf"/>
</dbReference>
<keyword evidence="27" id="KW-1185">Reference proteome</keyword>
<dbReference type="SUPFAM" id="SSF48726">
    <property type="entry name" value="Immunoglobulin"/>
    <property type="match status" value="4"/>
</dbReference>
<dbReference type="Gene3D" id="3.30.200.20">
    <property type="entry name" value="Phosphorylase Kinase, domain 1"/>
    <property type="match status" value="2"/>
</dbReference>
<keyword evidence="13" id="KW-0675">Receptor</keyword>
<evidence type="ECO:0000259" key="24">
    <source>
        <dbReference type="PROSITE" id="PS50011"/>
    </source>
</evidence>
<dbReference type="GO" id="GO:0046872">
    <property type="term" value="F:metal ion binding"/>
    <property type="evidence" value="ECO:0007669"/>
    <property type="project" value="UniProtKB-KW"/>
</dbReference>
<evidence type="ECO:0000256" key="17">
    <source>
        <dbReference type="PIRSR" id="PIRSR000615-1"/>
    </source>
</evidence>
<evidence type="ECO:0000313" key="26">
    <source>
        <dbReference type="EMBL" id="CAC5359745.1"/>
    </source>
</evidence>
<proteinExistence type="predicted"/>
<dbReference type="Gene3D" id="2.60.40.10">
    <property type="entry name" value="Immunoglobulins"/>
    <property type="match status" value="5"/>
</dbReference>
<dbReference type="InterPro" id="IPR050122">
    <property type="entry name" value="RTK"/>
</dbReference>
<evidence type="ECO:0000256" key="23">
    <source>
        <dbReference type="SAM" id="Phobius"/>
    </source>
</evidence>
<comment type="subcellular location">
    <subcellularLocation>
        <location evidence="1">Membrane</location>
        <topology evidence="1">Single-pass membrane protein</topology>
    </subcellularLocation>
</comment>
<accession>A0A6J8A100</accession>
<evidence type="ECO:0000256" key="19">
    <source>
        <dbReference type="PIRSR" id="PIRSR000615-3"/>
    </source>
</evidence>
<evidence type="ECO:0000256" key="9">
    <source>
        <dbReference type="ARBA" id="ARBA00022989"/>
    </source>
</evidence>
<dbReference type="FunFam" id="3.30.200.20:FF:000619">
    <property type="entry name" value="macrophage colony-stimulating factor 1 receptor isoform X2"/>
    <property type="match status" value="1"/>
</dbReference>